<dbReference type="InterPro" id="IPR051850">
    <property type="entry name" value="Polysacch_Lyase_4"/>
</dbReference>
<dbReference type="Pfam" id="PF14686">
    <property type="entry name" value="fn3_3"/>
    <property type="match status" value="1"/>
</dbReference>
<protein>
    <recommendedName>
        <fullName evidence="5">Rhamnogalacturonan endolyase</fullName>
    </recommendedName>
</protein>
<dbReference type="InterPro" id="IPR029411">
    <property type="entry name" value="RG-lyase_III"/>
</dbReference>
<dbReference type="Gene3D" id="2.60.40.1120">
    <property type="entry name" value="Carboxypeptidase-like, regulatory domain"/>
    <property type="match status" value="1"/>
</dbReference>
<feature type="domain" description="Rhamnogalacturonan lyase" evidence="3">
    <location>
        <begin position="69"/>
        <end position="136"/>
    </location>
</feature>
<evidence type="ECO:0000313" key="4">
    <source>
        <dbReference type="EMBL" id="KAL0367887.1"/>
    </source>
</evidence>
<dbReference type="AlphaFoldDB" id="A0AAW2QIY7"/>
<proteinExistence type="predicted"/>
<name>A0AAW2QIY7_9LAMI</name>
<dbReference type="PANTHER" id="PTHR32018">
    <property type="entry name" value="RHAMNOGALACTURONATE LYASE FAMILY PROTEIN"/>
    <property type="match status" value="1"/>
</dbReference>
<dbReference type="InterPro" id="IPR029413">
    <property type="entry name" value="RG-lyase_II"/>
</dbReference>
<dbReference type="SUPFAM" id="SSF49785">
    <property type="entry name" value="Galactose-binding domain-like"/>
    <property type="match status" value="1"/>
</dbReference>
<dbReference type="Pfam" id="PF14683">
    <property type="entry name" value="CBM-like"/>
    <property type="match status" value="1"/>
</dbReference>
<sequence>MSDERQRFMPMPKDRLTGETLHYKEAVLLTNPTNPEFKGEGALLNKILHPMLVHMFFLFISKQPVPGASAFVGLASLGDAGSWQLESKDYQFWTQTDQNGNFLIRNAIFETYSLFAWVPGTLGDYKYDYDITISQETIVEERNMVFKAPRKGVTLWEIGIPDRSAAKFFIPDPSSEFKRHKYGVEIEKFRQYGLWTRYEDLYPQKDLVFRIGTSASQ</sequence>
<reference evidence="4" key="1">
    <citation type="submission" date="2020-06" db="EMBL/GenBank/DDBJ databases">
        <authorList>
            <person name="Li T."/>
            <person name="Hu X."/>
            <person name="Zhang T."/>
            <person name="Song X."/>
            <person name="Zhang H."/>
            <person name="Dai N."/>
            <person name="Sheng W."/>
            <person name="Hou X."/>
            <person name="Wei L."/>
        </authorList>
    </citation>
    <scope>NUCLEOTIDE SEQUENCE</scope>
    <source>
        <strain evidence="4">KEN8</strain>
        <tissue evidence="4">Leaf</tissue>
    </source>
</reference>
<feature type="domain" description="Rhamnogalacturonan lyase" evidence="2">
    <location>
        <begin position="154"/>
        <end position="216"/>
    </location>
</feature>
<dbReference type="InterPro" id="IPR008979">
    <property type="entry name" value="Galactose-bd-like_sf"/>
</dbReference>
<dbReference type="SUPFAM" id="SSF49452">
    <property type="entry name" value="Starch-binding domain-like"/>
    <property type="match status" value="1"/>
</dbReference>
<dbReference type="EMBL" id="JACGWM010000006">
    <property type="protein sequence ID" value="KAL0367887.1"/>
    <property type="molecule type" value="Genomic_DNA"/>
</dbReference>
<accession>A0AAW2QIY7</accession>
<evidence type="ECO:0000259" key="2">
    <source>
        <dbReference type="Pfam" id="PF14683"/>
    </source>
</evidence>
<dbReference type="InterPro" id="IPR010325">
    <property type="entry name" value="Rhamnogal_lyase"/>
</dbReference>
<dbReference type="Pfam" id="PF06045">
    <property type="entry name" value="Rhamnogal_lyase"/>
    <property type="match status" value="1"/>
</dbReference>
<dbReference type="CDD" id="cd10316">
    <property type="entry name" value="RGL4_M"/>
    <property type="match status" value="1"/>
</dbReference>
<keyword evidence="1" id="KW-0732">Signal</keyword>
<organism evidence="4">
    <name type="scientific">Sesamum calycinum</name>
    <dbReference type="NCBI Taxonomy" id="2727403"/>
    <lineage>
        <taxon>Eukaryota</taxon>
        <taxon>Viridiplantae</taxon>
        <taxon>Streptophyta</taxon>
        <taxon>Embryophyta</taxon>
        <taxon>Tracheophyta</taxon>
        <taxon>Spermatophyta</taxon>
        <taxon>Magnoliopsida</taxon>
        <taxon>eudicotyledons</taxon>
        <taxon>Gunneridae</taxon>
        <taxon>Pentapetalae</taxon>
        <taxon>asterids</taxon>
        <taxon>lamiids</taxon>
        <taxon>Lamiales</taxon>
        <taxon>Pedaliaceae</taxon>
        <taxon>Sesamum</taxon>
    </lineage>
</organism>
<evidence type="ECO:0000259" key="3">
    <source>
        <dbReference type="Pfam" id="PF14686"/>
    </source>
</evidence>
<evidence type="ECO:0000256" key="1">
    <source>
        <dbReference type="ARBA" id="ARBA00022729"/>
    </source>
</evidence>
<dbReference type="InterPro" id="IPR013784">
    <property type="entry name" value="Carb-bd-like_fold"/>
</dbReference>
<dbReference type="GO" id="GO:0030246">
    <property type="term" value="F:carbohydrate binding"/>
    <property type="evidence" value="ECO:0007669"/>
    <property type="project" value="InterPro"/>
</dbReference>
<dbReference type="PANTHER" id="PTHR32018:SF50">
    <property type="entry name" value="RHAMNOGALACTURONAN ENDOLYASE"/>
    <property type="match status" value="1"/>
</dbReference>
<evidence type="ECO:0008006" key="5">
    <source>
        <dbReference type="Google" id="ProtNLM"/>
    </source>
</evidence>
<gene>
    <name evidence="4" type="ORF">Scaly_1007600</name>
</gene>
<reference evidence="4" key="2">
    <citation type="journal article" date="2024" name="Plant">
        <title>Genomic evolution and insights into agronomic trait innovations of Sesamum species.</title>
        <authorList>
            <person name="Miao H."/>
            <person name="Wang L."/>
            <person name="Qu L."/>
            <person name="Liu H."/>
            <person name="Sun Y."/>
            <person name="Le M."/>
            <person name="Wang Q."/>
            <person name="Wei S."/>
            <person name="Zheng Y."/>
            <person name="Lin W."/>
            <person name="Duan Y."/>
            <person name="Cao H."/>
            <person name="Xiong S."/>
            <person name="Wang X."/>
            <person name="Wei L."/>
            <person name="Li C."/>
            <person name="Ma Q."/>
            <person name="Ju M."/>
            <person name="Zhao R."/>
            <person name="Li G."/>
            <person name="Mu C."/>
            <person name="Tian Q."/>
            <person name="Mei H."/>
            <person name="Zhang T."/>
            <person name="Gao T."/>
            <person name="Zhang H."/>
        </authorList>
    </citation>
    <scope>NUCLEOTIDE SEQUENCE</scope>
    <source>
        <strain evidence="4">KEN8</strain>
    </source>
</reference>
<comment type="caution">
    <text evidence="4">The sequence shown here is derived from an EMBL/GenBank/DDBJ whole genome shotgun (WGS) entry which is preliminary data.</text>
</comment>